<dbReference type="SUPFAM" id="SSF52058">
    <property type="entry name" value="L domain-like"/>
    <property type="match status" value="1"/>
</dbReference>
<evidence type="ECO:0000313" key="2">
    <source>
        <dbReference type="EMBL" id="WMV14380.1"/>
    </source>
</evidence>
<dbReference type="InterPro" id="IPR032675">
    <property type="entry name" value="LRR_dom_sf"/>
</dbReference>
<dbReference type="PANTHER" id="PTHR11017">
    <property type="entry name" value="LEUCINE-RICH REPEAT-CONTAINING PROTEIN"/>
    <property type="match status" value="1"/>
</dbReference>
<dbReference type="GO" id="GO:0005524">
    <property type="term" value="F:ATP binding"/>
    <property type="evidence" value="ECO:0007669"/>
    <property type="project" value="UniProtKB-KW"/>
</dbReference>
<dbReference type="PROSITE" id="PS51450">
    <property type="entry name" value="LRR"/>
    <property type="match status" value="1"/>
</dbReference>
<dbReference type="GO" id="GO:0006952">
    <property type="term" value="P:defense response"/>
    <property type="evidence" value="ECO:0007669"/>
    <property type="project" value="InterPro"/>
</dbReference>
<evidence type="ECO:0000313" key="3">
    <source>
        <dbReference type="Proteomes" id="UP001234989"/>
    </source>
</evidence>
<dbReference type="InterPro" id="IPR001611">
    <property type="entry name" value="Leu-rich_rpt"/>
</dbReference>
<evidence type="ECO:0000256" key="1">
    <source>
        <dbReference type="SAM" id="MobiDB-lite"/>
    </source>
</evidence>
<accession>A0AAF0TIJ1</accession>
<gene>
    <name evidence="2" type="ORF">MTR67_007765</name>
</gene>
<reference evidence="2" key="1">
    <citation type="submission" date="2023-08" db="EMBL/GenBank/DDBJ databases">
        <title>A de novo genome assembly of Solanum verrucosum Schlechtendal, a Mexican diploid species geographically isolated from the other diploid A-genome species in potato relatives.</title>
        <authorList>
            <person name="Hosaka K."/>
        </authorList>
    </citation>
    <scope>NUCLEOTIDE SEQUENCE</scope>
    <source>
        <tissue evidence="2">Young leaves</tissue>
    </source>
</reference>
<dbReference type="Proteomes" id="UP001234989">
    <property type="component" value="Chromosome 2"/>
</dbReference>
<sequence length="316" mass="36053">MTIRQGDCDTLDDEGRFSQRSSHDTLERDALRVDSLDRWAGFLGCSLFSGFASAEKKKRGRVTLGRQQSPNIYAFNSNFERSSFLYNVRDFSESTDGLIDIQSVEDGINQIKSDIYSKWVLVVLDDVDEVDCYHRNARLLLFRKTRLSRQNDQSRQPQPRKVSLYGSSIESNGKSKKVDSVNTDAFFGMDKLRLLQLDNLTVKGNYKEFPKSLRWLCWHKFPYKCLPDGLPMEKLVALEMSYTSQCIKDSESESFRSDLIPVELGDFSTLQNLFLSKNPIHSLPDSIKGLTSLQGLYEFGIFSTSVHGSELVKLQC</sequence>
<keyword evidence="3" id="KW-1185">Reference proteome</keyword>
<dbReference type="InterPro" id="IPR044974">
    <property type="entry name" value="Disease_R_plants"/>
</dbReference>
<name>A0AAF0TIJ1_SOLVR</name>
<proteinExistence type="predicted"/>
<dbReference type="PANTHER" id="PTHR11017:SF368">
    <property type="entry name" value="TIR DOMAIN-CONTAINING PROTEIN"/>
    <property type="match status" value="1"/>
</dbReference>
<feature type="region of interest" description="Disordered" evidence="1">
    <location>
        <begin position="150"/>
        <end position="176"/>
    </location>
</feature>
<protein>
    <submittedName>
        <fullName evidence="2">Uncharacterized protein</fullName>
    </submittedName>
</protein>
<organism evidence="2 3">
    <name type="scientific">Solanum verrucosum</name>
    <dbReference type="NCBI Taxonomy" id="315347"/>
    <lineage>
        <taxon>Eukaryota</taxon>
        <taxon>Viridiplantae</taxon>
        <taxon>Streptophyta</taxon>
        <taxon>Embryophyta</taxon>
        <taxon>Tracheophyta</taxon>
        <taxon>Spermatophyta</taxon>
        <taxon>Magnoliopsida</taxon>
        <taxon>eudicotyledons</taxon>
        <taxon>Gunneridae</taxon>
        <taxon>Pentapetalae</taxon>
        <taxon>asterids</taxon>
        <taxon>lamiids</taxon>
        <taxon>Solanales</taxon>
        <taxon>Solanaceae</taxon>
        <taxon>Solanoideae</taxon>
        <taxon>Solaneae</taxon>
        <taxon>Solanum</taxon>
    </lineage>
</organism>
<dbReference type="AlphaFoldDB" id="A0AAF0TIJ1"/>
<dbReference type="Gene3D" id="3.80.10.10">
    <property type="entry name" value="Ribonuclease Inhibitor"/>
    <property type="match status" value="1"/>
</dbReference>
<dbReference type="EMBL" id="CP133613">
    <property type="protein sequence ID" value="WMV14380.1"/>
    <property type="molecule type" value="Genomic_DNA"/>
</dbReference>